<comment type="caution">
    <text evidence="3">The sequence shown here is derived from an EMBL/GenBank/DDBJ whole genome shotgun (WGS) entry which is preliminary data.</text>
</comment>
<evidence type="ECO:0000313" key="3">
    <source>
        <dbReference type="EMBL" id="GGG96890.1"/>
    </source>
</evidence>
<keyword evidence="2" id="KW-0732">Signal</keyword>
<feature type="signal peptide" evidence="2">
    <location>
        <begin position="1"/>
        <end position="22"/>
    </location>
</feature>
<protein>
    <recommendedName>
        <fullName evidence="5">Tetratricopeptide repeat-containing protein</fullName>
    </recommendedName>
</protein>
<dbReference type="InterPro" id="IPR011990">
    <property type="entry name" value="TPR-like_helical_dom_sf"/>
</dbReference>
<dbReference type="SMART" id="SM00028">
    <property type="entry name" value="TPR"/>
    <property type="match status" value="2"/>
</dbReference>
<evidence type="ECO:0000256" key="1">
    <source>
        <dbReference type="PROSITE-ProRule" id="PRU00339"/>
    </source>
</evidence>
<name>A0A917MDI5_9FLAO</name>
<dbReference type="Gene3D" id="1.25.40.10">
    <property type="entry name" value="Tetratricopeptide repeat domain"/>
    <property type="match status" value="1"/>
</dbReference>
<dbReference type="AlphaFoldDB" id="A0A917MDI5"/>
<accession>A0A917MDI5</accession>
<dbReference type="EMBL" id="BMJW01000001">
    <property type="protein sequence ID" value="GGG96890.1"/>
    <property type="molecule type" value="Genomic_DNA"/>
</dbReference>
<evidence type="ECO:0000256" key="2">
    <source>
        <dbReference type="SAM" id="SignalP"/>
    </source>
</evidence>
<feature type="chain" id="PRO_5037806046" description="Tetratricopeptide repeat-containing protein" evidence="2">
    <location>
        <begin position="23"/>
        <end position="453"/>
    </location>
</feature>
<dbReference type="Proteomes" id="UP000633278">
    <property type="component" value="Unassembled WGS sequence"/>
</dbReference>
<dbReference type="InterPro" id="IPR019734">
    <property type="entry name" value="TPR_rpt"/>
</dbReference>
<feature type="repeat" description="TPR" evidence="1">
    <location>
        <begin position="327"/>
        <end position="360"/>
    </location>
</feature>
<keyword evidence="4" id="KW-1185">Reference proteome</keyword>
<reference evidence="3" key="1">
    <citation type="journal article" date="2014" name="Int. J. Syst. Evol. Microbiol.">
        <title>Complete genome sequence of Corynebacterium casei LMG S-19264T (=DSM 44701T), isolated from a smear-ripened cheese.</title>
        <authorList>
            <consortium name="US DOE Joint Genome Institute (JGI-PGF)"/>
            <person name="Walter F."/>
            <person name="Albersmeier A."/>
            <person name="Kalinowski J."/>
            <person name="Ruckert C."/>
        </authorList>
    </citation>
    <scope>NUCLEOTIDE SEQUENCE</scope>
    <source>
        <strain evidence="3">CGMCC 1.15763</strain>
    </source>
</reference>
<dbReference type="RefSeq" id="WP_340819393.1">
    <property type="nucleotide sequence ID" value="NZ_CP150664.1"/>
</dbReference>
<reference evidence="3" key="2">
    <citation type="submission" date="2020-09" db="EMBL/GenBank/DDBJ databases">
        <authorList>
            <person name="Sun Q."/>
            <person name="Zhou Y."/>
        </authorList>
    </citation>
    <scope>NUCLEOTIDE SEQUENCE</scope>
    <source>
        <strain evidence="3">CGMCC 1.15763</strain>
    </source>
</reference>
<dbReference type="PROSITE" id="PS50005">
    <property type="entry name" value="TPR"/>
    <property type="match status" value="1"/>
</dbReference>
<organism evidence="3 4">
    <name type="scientific">Polaribacter pacificus</name>
    <dbReference type="NCBI Taxonomy" id="1775173"/>
    <lineage>
        <taxon>Bacteria</taxon>
        <taxon>Pseudomonadati</taxon>
        <taxon>Bacteroidota</taxon>
        <taxon>Flavobacteriia</taxon>
        <taxon>Flavobacteriales</taxon>
        <taxon>Flavobacteriaceae</taxon>
    </lineage>
</organism>
<sequence>MMKKITFIILALTLLTNANVNAQSAQDCGVLYNLFKGHVQTKEYDKAYPQLLELMKSCPTLSKNVYIYGERLAMARFDAASNKQEAAALVTQIYKQRLINFPKEDPAKVHNDYASFLAENKLASSDEIFALLEKAYAIDPSRVSPKNIYKFFQGVTNRNKDTNPQKVFDTYDDVLESVQEKLDDYSKKLAALNAKVDAGQALDKREERNVRAYTINSKALGTIEGSLDAIIVELSTCDRLIPLYTRDFEANKDNAKWLKRAVSRMYAKECTDDPLYEKLVEAYVAADPSPEASVFFAGILYLKGKESEAMDYYKKAVDQETDPFKKAKSLYKIAQLFSKKGQKSRSRDYARQALKFNPNMGNAYLLIAGLYGTSINECGSNEFEKRMVYTAALDKAKRAAAVDPSISSKASKYIRNYRSHEPDKKLIFNMGLKSGDSYTVKCWINETVKIPKK</sequence>
<keyword evidence="1" id="KW-0802">TPR repeat</keyword>
<proteinExistence type="predicted"/>
<evidence type="ECO:0000313" key="4">
    <source>
        <dbReference type="Proteomes" id="UP000633278"/>
    </source>
</evidence>
<gene>
    <name evidence="3" type="ORF">GCM10011416_13480</name>
</gene>
<dbReference type="SUPFAM" id="SSF48452">
    <property type="entry name" value="TPR-like"/>
    <property type="match status" value="1"/>
</dbReference>
<evidence type="ECO:0008006" key="5">
    <source>
        <dbReference type="Google" id="ProtNLM"/>
    </source>
</evidence>
<dbReference type="Pfam" id="PF13181">
    <property type="entry name" value="TPR_8"/>
    <property type="match status" value="1"/>
</dbReference>